<evidence type="ECO:0000256" key="1">
    <source>
        <dbReference type="SAM" id="MobiDB-lite"/>
    </source>
</evidence>
<evidence type="ECO:0000313" key="2">
    <source>
        <dbReference type="EMBL" id="TFK10684.1"/>
    </source>
</evidence>
<evidence type="ECO:0000313" key="3">
    <source>
        <dbReference type="Proteomes" id="UP000297703"/>
    </source>
</evidence>
<accession>A0A4D9EXZ7</accession>
<protein>
    <submittedName>
        <fullName evidence="2">Epidermal growth factor receptor substrate 15</fullName>
    </submittedName>
</protein>
<gene>
    <name evidence="2" type="ORF">DR999_PMT06090</name>
</gene>
<feature type="region of interest" description="Disordered" evidence="1">
    <location>
        <begin position="33"/>
        <end position="59"/>
    </location>
</feature>
<keyword evidence="2" id="KW-0675">Receptor</keyword>
<organism evidence="2 3">
    <name type="scientific">Platysternon megacephalum</name>
    <name type="common">big-headed turtle</name>
    <dbReference type="NCBI Taxonomy" id="55544"/>
    <lineage>
        <taxon>Eukaryota</taxon>
        <taxon>Metazoa</taxon>
        <taxon>Chordata</taxon>
        <taxon>Craniata</taxon>
        <taxon>Vertebrata</taxon>
        <taxon>Euteleostomi</taxon>
        <taxon>Archelosauria</taxon>
        <taxon>Testudinata</taxon>
        <taxon>Testudines</taxon>
        <taxon>Cryptodira</taxon>
        <taxon>Durocryptodira</taxon>
        <taxon>Testudinoidea</taxon>
        <taxon>Platysternidae</taxon>
        <taxon>Platysternon</taxon>
    </lineage>
</organism>
<sequence length="136" mass="15208">MERVMGLELKTSEGKKRGKKTKLWWRVTFTQDSGAPRSQRRQRAGLGTATDSGQGLDESAQQHRFLRAAGLRPGMLLGKALRRSRMTVSIREGTAPLRMAAPSPTTALVYFQNVRVRLQEVQAVITEETARIMRAV</sequence>
<dbReference type="AlphaFoldDB" id="A0A4D9EXZ7"/>
<dbReference type="Proteomes" id="UP000297703">
    <property type="component" value="Unassembled WGS sequence"/>
</dbReference>
<name>A0A4D9EXZ7_9SAUR</name>
<dbReference type="EMBL" id="QXTE01000039">
    <property type="protein sequence ID" value="TFK10684.1"/>
    <property type="molecule type" value="Genomic_DNA"/>
</dbReference>
<reference evidence="2 3" key="2">
    <citation type="submission" date="2019-04" db="EMBL/GenBank/DDBJ databases">
        <title>The genome sequence of big-headed turtle.</title>
        <authorList>
            <person name="Gong S."/>
        </authorList>
    </citation>
    <scope>NUCLEOTIDE SEQUENCE [LARGE SCALE GENOMIC DNA]</scope>
    <source>
        <strain evidence="2">DO16091913</strain>
        <tissue evidence="2">Muscle</tissue>
    </source>
</reference>
<reference evidence="2 3" key="1">
    <citation type="submission" date="2019-04" db="EMBL/GenBank/DDBJ databases">
        <title>Draft genome of the big-headed turtle Platysternon megacephalum.</title>
        <authorList>
            <person name="Gong S."/>
        </authorList>
    </citation>
    <scope>NUCLEOTIDE SEQUENCE [LARGE SCALE GENOMIC DNA]</scope>
    <source>
        <strain evidence="2">DO16091913</strain>
        <tissue evidence="2">Muscle</tissue>
    </source>
</reference>
<keyword evidence="3" id="KW-1185">Reference proteome</keyword>
<proteinExistence type="predicted"/>
<comment type="caution">
    <text evidence="2">The sequence shown here is derived from an EMBL/GenBank/DDBJ whole genome shotgun (WGS) entry which is preliminary data.</text>
</comment>